<evidence type="ECO:0000256" key="4">
    <source>
        <dbReference type="ARBA" id="ARBA00052904"/>
    </source>
</evidence>
<dbReference type="InterPro" id="IPR003010">
    <property type="entry name" value="C-N_Hydrolase"/>
</dbReference>
<dbReference type="InterPro" id="IPR036526">
    <property type="entry name" value="C-N_Hydrolase_sf"/>
</dbReference>
<comment type="catalytic activity">
    <reaction evidence="4">
        <text>a monoamide of a dicarboxylate + H2O = a dicarboxylate + NH4(+)</text>
        <dbReference type="Rhea" id="RHEA:11716"/>
        <dbReference type="ChEBI" id="CHEBI:15377"/>
        <dbReference type="ChEBI" id="CHEBI:28938"/>
        <dbReference type="ChEBI" id="CHEBI:28965"/>
        <dbReference type="ChEBI" id="CHEBI:77450"/>
        <dbReference type="EC" id="3.5.1.3"/>
    </reaction>
</comment>
<dbReference type="EMBL" id="LHUJ01000258">
    <property type="protein sequence ID" value="KOR42506.1"/>
    <property type="molecule type" value="Genomic_DNA"/>
</dbReference>
<dbReference type="Gene3D" id="3.60.110.10">
    <property type="entry name" value="Carbon-nitrogen hydrolase"/>
    <property type="match status" value="1"/>
</dbReference>
<dbReference type="Proteomes" id="UP000036790">
    <property type="component" value="Unassembled WGS sequence"/>
</dbReference>
<evidence type="ECO:0000256" key="1">
    <source>
        <dbReference type="ARBA" id="ARBA00010613"/>
    </source>
</evidence>
<evidence type="ECO:0000313" key="8">
    <source>
        <dbReference type="Proteomes" id="UP000036790"/>
    </source>
</evidence>
<comment type="similarity">
    <text evidence="1">Belongs to the carbon-nitrogen hydrolase superfamily. NIT1/NIT2 family.</text>
</comment>
<dbReference type="EC" id="3.5.1.3" evidence="3"/>
<dbReference type="GO" id="GO:0050152">
    <property type="term" value="F:omega-amidase activity"/>
    <property type="evidence" value="ECO:0007669"/>
    <property type="project" value="UniProtKB-EC"/>
</dbReference>
<evidence type="ECO:0000256" key="5">
    <source>
        <dbReference type="ARBA" id="ARBA00072139"/>
    </source>
</evidence>
<comment type="caution">
    <text evidence="7">The sequence shown here is derived from an EMBL/GenBank/DDBJ whole genome shotgun (WGS) entry which is preliminary data.</text>
</comment>
<dbReference type="NCBIfam" id="NF007757">
    <property type="entry name" value="PRK10438.1"/>
    <property type="match status" value="1"/>
</dbReference>
<evidence type="ECO:0000259" key="6">
    <source>
        <dbReference type="PROSITE" id="PS50263"/>
    </source>
</evidence>
<evidence type="ECO:0000256" key="2">
    <source>
        <dbReference type="ARBA" id="ARBA00022801"/>
    </source>
</evidence>
<organism evidence="7 8">
    <name type="scientific">Xanthomonas oryzae</name>
    <dbReference type="NCBI Taxonomy" id="347"/>
    <lineage>
        <taxon>Bacteria</taxon>
        <taxon>Pseudomonadati</taxon>
        <taxon>Pseudomonadota</taxon>
        <taxon>Gammaproteobacteria</taxon>
        <taxon>Lysobacterales</taxon>
        <taxon>Lysobacteraceae</taxon>
        <taxon>Xanthomonas</taxon>
    </lineage>
</organism>
<dbReference type="SUPFAM" id="SSF56317">
    <property type="entry name" value="Carbon-nitrogen hydrolase"/>
    <property type="match status" value="1"/>
</dbReference>
<name>A0AAP0ZK59_9XANT</name>
<dbReference type="GO" id="GO:0106008">
    <property type="term" value="F:2-oxoglutaramate amidase activity"/>
    <property type="evidence" value="ECO:0007669"/>
    <property type="project" value="TreeGrafter"/>
</dbReference>
<dbReference type="FunFam" id="3.60.110.10:FF:000004">
    <property type="entry name" value="Carbon-nitrogen hydrolase"/>
    <property type="match status" value="1"/>
</dbReference>
<dbReference type="PANTHER" id="PTHR47799:SF1">
    <property type="entry name" value="OMEGA-AMIDASE YAFV"/>
    <property type="match status" value="1"/>
</dbReference>
<dbReference type="PROSITE" id="PS50263">
    <property type="entry name" value="CN_HYDROLASE"/>
    <property type="match status" value="1"/>
</dbReference>
<dbReference type="AlphaFoldDB" id="A0AAP0ZK59"/>
<dbReference type="RefSeq" id="WP_019300016.1">
    <property type="nucleotide sequence ID" value="NZ_CP036251.1"/>
</dbReference>
<evidence type="ECO:0000256" key="3">
    <source>
        <dbReference type="ARBA" id="ARBA00039118"/>
    </source>
</evidence>
<sequence>MTDLRISLIQGDTRWHDPAGNLAYYGGLLEPLAGQTDLVVLPETFTSGFSNDAIDKAEGMDGPTVEWVRAHAARLGAAVTGSVQLRTDAGVFNRLLWATPDGVLQYYDKRHLFRFGNEHLRYAAGRERLTVEWKGWRINPQVCYDLRFPVFCRNRFDVERSGQLDFDLQLFVANWPSARAYAWKTLLRARAIENLCFVAAVNRIGVDGNRLHYAGDSAVIDFLGQPQVEIREREQVVTTTISATALAEHRARFPAMLDADRFEIGDS</sequence>
<proteinExistence type="inferred from homology"/>
<accession>A0AAP0ZK59</accession>
<dbReference type="CDD" id="cd07575">
    <property type="entry name" value="Xc-1258_like"/>
    <property type="match status" value="1"/>
</dbReference>
<feature type="domain" description="CN hydrolase" evidence="6">
    <location>
        <begin position="4"/>
        <end position="243"/>
    </location>
</feature>
<reference evidence="7 8" key="2">
    <citation type="submission" date="2015-09" db="EMBL/GenBank/DDBJ databases">
        <title>Draft genome sequence of Xanthomonas oryzae pv. USA str. X11-5A.</title>
        <authorList>
            <person name="Knight B.M."/>
            <person name="Roberts D.P."/>
            <person name="Lin D."/>
            <person name="Hari K."/>
            <person name="Fletcher J."/>
            <person name="Melcher U."/>
            <person name="Blagden T."/>
            <person name="Winegar R.A."/>
        </authorList>
    </citation>
    <scope>NUCLEOTIDE SEQUENCE [LARGE SCALE GENOMIC DNA]</scope>
    <source>
        <strain evidence="7 8">X11-5A</strain>
    </source>
</reference>
<dbReference type="Pfam" id="PF00795">
    <property type="entry name" value="CN_hydrolase"/>
    <property type="match status" value="1"/>
</dbReference>
<protein>
    <recommendedName>
        <fullName evidence="5">Omega-amidase YafV</fullName>
        <ecNumber evidence="3">3.5.1.3</ecNumber>
    </recommendedName>
</protein>
<dbReference type="PANTHER" id="PTHR47799">
    <property type="entry name" value="OMEGA-AMIDASE YAFV"/>
    <property type="match status" value="1"/>
</dbReference>
<evidence type="ECO:0000313" key="7">
    <source>
        <dbReference type="EMBL" id="KOR42506.1"/>
    </source>
</evidence>
<gene>
    <name evidence="7" type="ORF">ADT25_14275</name>
</gene>
<keyword evidence="2 7" id="KW-0378">Hydrolase</keyword>
<reference evidence="7 8" key="1">
    <citation type="submission" date="2015-07" db="EMBL/GenBank/DDBJ databases">
        <authorList>
            <consortium name="Consortium for Microbial Forensics and Genomics (microFORGE)"/>
            <person name="Knight B.M."/>
            <person name="Roberts D.P."/>
            <person name="Lin D."/>
            <person name="Hari K."/>
            <person name="Fletcher J."/>
            <person name="Melcher U."/>
            <person name="Blagden T."/>
            <person name="Winegar R.A."/>
        </authorList>
    </citation>
    <scope>NUCLEOTIDE SEQUENCE [LARGE SCALE GENOMIC DNA]</scope>
    <source>
        <strain evidence="7 8">X11-5A</strain>
    </source>
</reference>
<dbReference type="InterPro" id="IPR052737">
    <property type="entry name" value="Omega-amidase_YafV"/>
</dbReference>